<reference evidence="2 3" key="1">
    <citation type="submission" date="2017-11" db="EMBL/GenBank/DDBJ databases">
        <title>De-novo sequencing of pomegranate (Punica granatum L.) genome.</title>
        <authorList>
            <person name="Akparov Z."/>
            <person name="Amiraslanov A."/>
            <person name="Hajiyeva S."/>
            <person name="Abbasov M."/>
            <person name="Kaur K."/>
            <person name="Hamwieh A."/>
            <person name="Solovyev V."/>
            <person name="Salamov A."/>
            <person name="Braich B."/>
            <person name="Kosarev P."/>
            <person name="Mahmoud A."/>
            <person name="Hajiyev E."/>
            <person name="Babayeva S."/>
            <person name="Izzatullayeva V."/>
            <person name="Mammadov A."/>
            <person name="Mammadov A."/>
            <person name="Sharifova S."/>
            <person name="Ojaghi J."/>
            <person name="Eynullazada K."/>
            <person name="Bayramov B."/>
            <person name="Abdulazimova A."/>
            <person name="Shahmuradov I."/>
        </authorList>
    </citation>
    <scope>NUCLEOTIDE SEQUENCE [LARGE SCALE GENOMIC DNA]</scope>
    <source>
        <strain evidence="3">cv. AG2017</strain>
        <tissue evidence="2">Leaf</tissue>
    </source>
</reference>
<evidence type="ECO:0000313" key="2">
    <source>
        <dbReference type="EMBL" id="PKI64064.1"/>
    </source>
</evidence>
<keyword evidence="3" id="KW-1185">Reference proteome</keyword>
<keyword evidence="1" id="KW-0732">Signal</keyword>
<sequence>MTWNLGARLALAWTIAWGNLGFCKRDYAECWSHRSSTAGYGALHSGDNGGTSPANRGSMLWTPHNARPWSAPTWSIFSTFRLMRSSASATPLVPLHADVCHMCSAGNCHVWVDNWWTAS</sequence>
<evidence type="ECO:0000256" key="1">
    <source>
        <dbReference type="SAM" id="SignalP"/>
    </source>
</evidence>
<dbReference type="EMBL" id="PGOL01000853">
    <property type="protein sequence ID" value="PKI64064.1"/>
    <property type="molecule type" value="Genomic_DNA"/>
</dbReference>
<feature type="signal peptide" evidence="1">
    <location>
        <begin position="1"/>
        <end position="18"/>
    </location>
</feature>
<evidence type="ECO:0008006" key="4">
    <source>
        <dbReference type="Google" id="ProtNLM"/>
    </source>
</evidence>
<dbReference type="Proteomes" id="UP000233551">
    <property type="component" value="Unassembled WGS sequence"/>
</dbReference>
<dbReference type="AlphaFoldDB" id="A0A2I0K687"/>
<feature type="chain" id="PRO_5014122340" description="Secreted protein" evidence="1">
    <location>
        <begin position="19"/>
        <end position="119"/>
    </location>
</feature>
<comment type="caution">
    <text evidence="2">The sequence shown here is derived from an EMBL/GenBank/DDBJ whole genome shotgun (WGS) entry which is preliminary data.</text>
</comment>
<protein>
    <recommendedName>
        <fullName evidence="4">Secreted protein</fullName>
    </recommendedName>
</protein>
<evidence type="ECO:0000313" key="3">
    <source>
        <dbReference type="Proteomes" id="UP000233551"/>
    </source>
</evidence>
<organism evidence="2 3">
    <name type="scientific">Punica granatum</name>
    <name type="common">Pomegranate</name>
    <dbReference type="NCBI Taxonomy" id="22663"/>
    <lineage>
        <taxon>Eukaryota</taxon>
        <taxon>Viridiplantae</taxon>
        <taxon>Streptophyta</taxon>
        <taxon>Embryophyta</taxon>
        <taxon>Tracheophyta</taxon>
        <taxon>Spermatophyta</taxon>
        <taxon>Magnoliopsida</taxon>
        <taxon>eudicotyledons</taxon>
        <taxon>Gunneridae</taxon>
        <taxon>Pentapetalae</taxon>
        <taxon>rosids</taxon>
        <taxon>malvids</taxon>
        <taxon>Myrtales</taxon>
        <taxon>Lythraceae</taxon>
        <taxon>Punica</taxon>
    </lineage>
</organism>
<accession>A0A2I0K687</accession>
<gene>
    <name evidence="2" type="ORF">CRG98_015508</name>
</gene>
<name>A0A2I0K687_PUNGR</name>
<proteinExistence type="predicted"/>